<evidence type="ECO:0000256" key="1">
    <source>
        <dbReference type="ARBA" id="ARBA00022729"/>
    </source>
</evidence>
<sequence>MSQKISITVPSSNGEQTFYFGRKAVLFCTSAVLSVPLLISGAIYLHYDGQQKLSASEQHASDQAHDAQKLIETLIVEKDNMEFMYDEQIETNHSLAQALTEKEGTIQLLGKRVFDVESVLGLADEELVNDETSLEERIDAAAIDSAVRATMFRLIPNDSPMAYQRISSSYGSRINPITGKRHTHTGIDLTCKRGEDILAPADGVIETVRPSKKGFGNFLTMRHSFGFMSSYAHLQKFKVRSGQFVSKGDVIASCGNSGNSTGPHLHYEVRFLGRSLNPQYLMDWTPENFNYVFEKEKKVKWGPLVQLIDNVVRLQINLTNVPYTNSSIETVSSDETKAKTTLATN</sequence>
<name>A0A066URZ0_9VIBR</name>
<evidence type="ECO:0000313" key="7">
    <source>
        <dbReference type="Proteomes" id="UP000326789"/>
    </source>
</evidence>
<organism evidence="5 6">
    <name type="scientific">Vibrio fortis</name>
    <dbReference type="NCBI Taxonomy" id="212667"/>
    <lineage>
        <taxon>Bacteria</taxon>
        <taxon>Pseudomonadati</taxon>
        <taxon>Pseudomonadota</taxon>
        <taxon>Gammaproteobacteria</taxon>
        <taxon>Vibrionales</taxon>
        <taxon>Vibrionaceae</taxon>
        <taxon>Vibrio</taxon>
    </lineage>
</organism>
<dbReference type="Gene3D" id="2.70.70.10">
    <property type="entry name" value="Glucose Permease (Domain IIA)"/>
    <property type="match status" value="1"/>
</dbReference>
<keyword evidence="1" id="KW-0732">Signal</keyword>
<evidence type="ECO:0000313" key="6">
    <source>
        <dbReference type="Proteomes" id="UP000027219"/>
    </source>
</evidence>
<dbReference type="OrthoDB" id="9805070at2"/>
<dbReference type="EMBL" id="JFFR01000028">
    <property type="protein sequence ID" value="KDN26919.1"/>
    <property type="molecule type" value="Genomic_DNA"/>
</dbReference>
<keyword evidence="6" id="KW-1185">Reference proteome</keyword>
<dbReference type="EMBL" id="VWSE01000008">
    <property type="protein sequence ID" value="KAB0286223.1"/>
    <property type="molecule type" value="Genomic_DNA"/>
</dbReference>
<comment type="caution">
    <text evidence="5">The sequence shown here is derived from an EMBL/GenBank/DDBJ whole genome shotgun (WGS) entry which is preliminary data.</text>
</comment>
<dbReference type="CDD" id="cd12797">
    <property type="entry name" value="M23_peptidase"/>
    <property type="match status" value="1"/>
</dbReference>
<dbReference type="Pfam" id="PF01551">
    <property type="entry name" value="Peptidase_M23"/>
    <property type="match status" value="1"/>
</dbReference>
<dbReference type="AlphaFoldDB" id="A0A066URZ0"/>
<keyword evidence="2" id="KW-1133">Transmembrane helix</keyword>
<reference evidence="4 7" key="2">
    <citation type="submission" date="2019-09" db="EMBL/GenBank/DDBJ databases">
        <title>Whole genome sequence of Vibrio fortis.</title>
        <authorList>
            <person name="Das S.K."/>
        </authorList>
    </citation>
    <scope>NUCLEOTIDE SEQUENCE [LARGE SCALE GENOMIC DNA]</scope>
    <source>
        <strain evidence="4 7">AN60</strain>
    </source>
</reference>
<dbReference type="GO" id="GO:0004222">
    <property type="term" value="F:metalloendopeptidase activity"/>
    <property type="evidence" value="ECO:0007669"/>
    <property type="project" value="TreeGrafter"/>
</dbReference>
<dbReference type="Proteomes" id="UP000027219">
    <property type="component" value="Unassembled WGS sequence"/>
</dbReference>
<proteinExistence type="predicted"/>
<accession>A0A066URZ0</accession>
<reference evidence="5 6" key="1">
    <citation type="submission" date="2014-02" db="EMBL/GenBank/DDBJ databases">
        <title>Vibrio fortis Dalian14 Genome Sequencing.</title>
        <authorList>
            <person name="Wang Y."/>
            <person name="Song L."/>
            <person name="Liu G."/>
            <person name="Ding J."/>
        </authorList>
    </citation>
    <scope>NUCLEOTIDE SEQUENCE [LARGE SCALE GENOMIC DNA]</scope>
    <source>
        <strain evidence="5 6">Dalian14</strain>
    </source>
</reference>
<dbReference type="PANTHER" id="PTHR21666:SF289">
    <property type="entry name" value="L-ALA--D-GLU ENDOPEPTIDASE"/>
    <property type="match status" value="1"/>
</dbReference>
<feature type="domain" description="M23ase beta-sheet core" evidence="3">
    <location>
        <begin position="183"/>
        <end position="278"/>
    </location>
</feature>
<feature type="transmembrane region" description="Helical" evidence="2">
    <location>
        <begin position="24"/>
        <end position="47"/>
    </location>
</feature>
<protein>
    <submittedName>
        <fullName evidence="4">M23 family metallopeptidase</fullName>
    </submittedName>
    <submittedName>
        <fullName evidence="5">Peptidase M23</fullName>
    </submittedName>
</protein>
<evidence type="ECO:0000313" key="5">
    <source>
        <dbReference type="EMBL" id="KDN26919.1"/>
    </source>
</evidence>
<dbReference type="PANTHER" id="PTHR21666">
    <property type="entry name" value="PEPTIDASE-RELATED"/>
    <property type="match status" value="1"/>
</dbReference>
<evidence type="ECO:0000259" key="3">
    <source>
        <dbReference type="Pfam" id="PF01551"/>
    </source>
</evidence>
<dbReference type="InterPro" id="IPR016047">
    <property type="entry name" value="M23ase_b-sheet_dom"/>
</dbReference>
<gene>
    <name evidence="4" type="ORF">F2P58_15995</name>
    <name evidence="5" type="ORF">VFDL14_09655</name>
</gene>
<evidence type="ECO:0000313" key="4">
    <source>
        <dbReference type="EMBL" id="KAB0286223.1"/>
    </source>
</evidence>
<dbReference type="SUPFAM" id="SSF51261">
    <property type="entry name" value="Duplicated hybrid motif"/>
    <property type="match status" value="1"/>
</dbReference>
<keyword evidence="2" id="KW-0812">Transmembrane</keyword>
<dbReference type="InterPro" id="IPR050570">
    <property type="entry name" value="Cell_wall_metabolism_enzyme"/>
</dbReference>
<dbReference type="InterPro" id="IPR011055">
    <property type="entry name" value="Dup_hybrid_motif"/>
</dbReference>
<dbReference type="FunFam" id="2.70.70.10:FF:000006">
    <property type="entry name" value="M23 family peptidase"/>
    <property type="match status" value="1"/>
</dbReference>
<dbReference type="Proteomes" id="UP000326789">
    <property type="component" value="Unassembled WGS sequence"/>
</dbReference>
<keyword evidence="2" id="KW-0472">Membrane</keyword>
<evidence type="ECO:0000256" key="2">
    <source>
        <dbReference type="SAM" id="Phobius"/>
    </source>
</evidence>
<dbReference type="RefSeq" id="WP_032553195.1">
    <property type="nucleotide sequence ID" value="NZ_JFFR01000028.1"/>
</dbReference>
<dbReference type="STRING" id="212667.VFDL14_09655"/>